<reference evidence="3" key="1">
    <citation type="journal article" date="2014" name="Int. J. Syst. Evol. Microbiol.">
        <title>Complete genome sequence of Corynebacterium casei LMG S-19264T (=DSM 44701T), isolated from a smear-ripened cheese.</title>
        <authorList>
            <consortium name="US DOE Joint Genome Institute (JGI-PGF)"/>
            <person name="Walter F."/>
            <person name="Albersmeier A."/>
            <person name="Kalinowski J."/>
            <person name="Ruckert C."/>
        </authorList>
    </citation>
    <scope>NUCLEOTIDE SEQUENCE</scope>
    <source>
        <strain evidence="3">CCM 7905</strain>
    </source>
</reference>
<evidence type="ECO:0000313" key="3">
    <source>
        <dbReference type="EMBL" id="GGG28801.1"/>
    </source>
</evidence>
<dbReference type="EMBL" id="BMCU01000008">
    <property type="protein sequence ID" value="GGG28801.1"/>
    <property type="molecule type" value="Genomic_DNA"/>
</dbReference>
<evidence type="ECO:0000256" key="1">
    <source>
        <dbReference type="ARBA" id="ARBA00023125"/>
    </source>
</evidence>
<dbReference type="InterPro" id="IPR003593">
    <property type="entry name" value="AAA+_ATPase"/>
</dbReference>
<dbReference type="SMART" id="SM00421">
    <property type="entry name" value="HTH_LUXR"/>
    <property type="match status" value="1"/>
</dbReference>
<evidence type="ECO:0000259" key="2">
    <source>
        <dbReference type="PROSITE" id="PS50043"/>
    </source>
</evidence>
<name>A0A917G8Q6_9NOCA</name>
<dbReference type="SUPFAM" id="SSF46894">
    <property type="entry name" value="C-terminal effector domain of the bipartite response regulators"/>
    <property type="match status" value="1"/>
</dbReference>
<organism evidence="3 4">
    <name type="scientific">Rhodococcoides trifolii</name>
    <dbReference type="NCBI Taxonomy" id="908250"/>
    <lineage>
        <taxon>Bacteria</taxon>
        <taxon>Bacillati</taxon>
        <taxon>Actinomycetota</taxon>
        <taxon>Actinomycetes</taxon>
        <taxon>Mycobacteriales</taxon>
        <taxon>Nocardiaceae</taxon>
        <taxon>Rhodococcoides</taxon>
    </lineage>
</organism>
<dbReference type="PRINTS" id="PR00038">
    <property type="entry name" value="HTHLUXR"/>
</dbReference>
<dbReference type="PANTHER" id="PTHR43214">
    <property type="entry name" value="TWO-COMPONENT RESPONSE REGULATOR"/>
    <property type="match status" value="1"/>
</dbReference>
<dbReference type="CDD" id="cd06170">
    <property type="entry name" value="LuxR_C_like"/>
    <property type="match status" value="1"/>
</dbReference>
<dbReference type="InterPro" id="IPR027417">
    <property type="entry name" value="P-loop_NTPase"/>
</dbReference>
<keyword evidence="1" id="KW-0238">DNA-binding</keyword>
<reference evidence="3" key="2">
    <citation type="submission" date="2020-09" db="EMBL/GenBank/DDBJ databases">
        <authorList>
            <person name="Sun Q."/>
            <person name="Sedlacek I."/>
        </authorList>
    </citation>
    <scope>NUCLEOTIDE SEQUENCE</scope>
    <source>
        <strain evidence="3">CCM 7905</strain>
    </source>
</reference>
<comment type="caution">
    <text evidence="3">The sequence shown here is derived from an EMBL/GenBank/DDBJ whole genome shotgun (WGS) entry which is preliminary data.</text>
</comment>
<dbReference type="AlphaFoldDB" id="A0A917G8Q6"/>
<dbReference type="PROSITE" id="PS50043">
    <property type="entry name" value="HTH_LUXR_2"/>
    <property type="match status" value="1"/>
</dbReference>
<sequence>MHTLVGRAPEIARLTEFVADVAAGRGGSFGMWGPPGSGKSALLAHIGASADLRVLAASGDEFESDIPGGLLHQLLGPVHRPGEHPLTTDPDALAALLTRLAADTPTLVVVDDVDRADSLSRHVITEVATRAGSWGILLAGRRTVGAVPRSLVLDRLTDEDSRRIVETVATTDGDTPDQLRRRLRIVDAIVDRAAGNPGVLVLSTRALITADVLRADSTVDVTRRADSAVATLWLTRRELSPHARELGLMWAVACDCPGQMPTPAVPDTLVDSASLAELIESGLLVDTASGVSPVHPLLPAAVLELAPSGEQRRAHAALADALDTGARDPTLRAAWHRARAETAADEIAAFRLDDAVTRAGTAVTPSDRARVLDVAAGLSVGADRRYVRWARSADARLASGDPDGTERALLRVDADNAPVEACARVLLTEGLMAAAARTPQEGFERPIRAAELIHGMNDSLELEALAAAAEVSWWSGRVDWIVRVAELAEGMPGESDRQRITVGAIRGCAALFDGDLESAGAHLRMALDAGTNAVSARDHRMAGQAAMLLGDDVAAFGHLTESVALLRAEGDVFRLSFTLQVLASVQMWRGRPAHAAELLAEGEAFARRIGDGRSQAFALTMSAHGDGLRGSADAMRVAADAALRLVTGRDVGYIAAAAYWAIGRTDLATGRLANALEILQEITDPDSATTHPPTALFALPDLVEAAVRSGRLDIARAAVPRFAAWAAAGSPWAATVLPRLCALTAENEDDAERWFREGSTDRDRPFEVARTQLLHGENLRRGRHRVRARVVLQDALATFAQLHVTAWEQRAATELSATAERARRGPEAATMLTSQELTVARLVADGASNQQVAEQLYLSRKTVESHLHKIYTKLGVGSRKQLPGVLDGR</sequence>
<dbReference type="InterPro" id="IPR011990">
    <property type="entry name" value="TPR-like_helical_dom_sf"/>
</dbReference>
<feature type="domain" description="HTH luxR-type" evidence="2">
    <location>
        <begin position="825"/>
        <end position="889"/>
    </location>
</feature>
<dbReference type="SUPFAM" id="SSF48452">
    <property type="entry name" value="TPR-like"/>
    <property type="match status" value="1"/>
</dbReference>
<dbReference type="RefSeq" id="WP_188547886.1">
    <property type="nucleotide sequence ID" value="NZ_BMCU01000008.1"/>
</dbReference>
<dbReference type="GO" id="GO:0003677">
    <property type="term" value="F:DNA binding"/>
    <property type="evidence" value="ECO:0007669"/>
    <property type="project" value="UniProtKB-KW"/>
</dbReference>
<dbReference type="SUPFAM" id="SSF52540">
    <property type="entry name" value="P-loop containing nucleoside triphosphate hydrolases"/>
    <property type="match status" value="1"/>
</dbReference>
<dbReference type="GO" id="GO:0006355">
    <property type="term" value="P:regulation of DNA-templated transcription"/>
    <property type="evidence" value="ECO:0007669"/>
    <property type="project" value="InterPro"/>
</dbReference>
<dbReference type="Proteomes" id="UP000654257">
    <property type="component" value="Unassembled WGS sequence"/>
</dbReference>
<protein>
    <submittedName>
        <fullName evidence="3">LuxR family transcriptional regulator</fullName>
    </submittedName>
</protein>
<dbReference type="Gene3D" id="1.10.10.10">
    <property type="entry name" value="Winged helix-like DNA-binding domain superfamily/Winged helix DNA-binding domain"/>
    <property type="match status" value="1"/>
</dbReference>
<dbReference type="InterPro" id="IPR000792">
    <property type="entry name" value="Tscrpt_reg_LuxR_C"/>
</dbReference>
<dbReference type="Gene3D" id="1.25.40.10">
    <property type="entry name" value="Tetratricopeptide repeat domain"/>
    <property type="match status" value="1"/>
</dbReference>
<dbReference type="SMART" id="SM00382">
    <property type="entry name" value="AAA"/>
    <property type="match status" value="1"/>
</dbReference>
<dbReference type="InterPro" id="IPR041664">
    <property type="entry name" value="AAA_16"/>
</dbReference>
<keyword evidence="4" id="KW-1185">Reference proteome</keyword>
<dbReference type="InterPro" id="IPR039420">
    <property type="entry name" value="WalR-like"/>
</dbReference>
<dbReference type="InterPro" id="IPR016032">
    <property type="entry name" value="Sig_transdc_resp-reg_C-effctor"/>
</dbReference>
<accession>A0A917G8Q6</accession>
<dbReference type="Pfam" id="PF00196">
    <property type="entry name" value="GerE"/>
    <property type="match status" value="1"/>
</dbReference>
<dbReference type="Pfam" id="PF13191">
    <property type="entry name" value="AAA_16"/>
    <property type="match status" value="1"/>
</dbReference>
<dbReference type="Gene3D" id="3.40.50.300">
    <property type="entry name" value="P-loop containing nucleotide triphosphate hydrolases"/>
    <property type="match status" value="1"/>
</dbReference>
<evidence type="ECO:0000313" key="4">
    <source>
        <dbReference type="Proteomes" id="UP000654257"/>
    </source>
</evidence>
<proteinExistence type="predicted"/>
<gene>
    <name evidence="3" type="ORF">GCM10007304_48330</name>
</gene>
<dbReference type="PANTHER" id="PTHR43214:SF42">
    <property type="entry name" value="TRANSCRIPTIONAL REGULATORY PROTEIN DESR"/>
    <property type="match status" value="1"/>
</dbReference>
<dbReference type="InterPro" id="IPR036388">
    <property type="entry name" value="WH-like_DNA-bd_sf"/>
</dbReference>